<proteinExistence type="predicted"/>
<organism evidence="1 2">
    <name type="scientific">Bartonella alsatica IBS 382</name>
    <dbReference type="NCBI Taxonomy" id="1094551"/>
    <lineage>
        <taxon>Bacteria</taxon>
        <taxon>Pseudomonadati</taxon>
        <taxon>Pseudomonadota</taxon>
        <taxon>Alphaproteobacteria</taxon>
        <taxon>Hyphomicrobiales</taxon>
        <taxon>Bartonellaceae</taxon>
        <taxon>Bartonella</taxon>
    </lineage>
</organism>
<protein>
    <submittedName>
        <fullName evidence="1">Uncharacterized protein</fullName>
    </submittedName>
</protein>
<dbReference type="HOGENOM" id="CLU_3324948_0_0_5"/>
<evidence type="ECO:0000313" key="1">
    <source>
        <dbReference type="EMBL" id="EJF76061.1"/>
    </source>
</evidence>
<dbReference type="AlphaFoldDB" id="J0PU44"/>
<comment type="caution">
    <text evidence="1">The sequence shown here is derived from an EMBL/GenBank/DDBJ whole genome shotgun (WGS) entry which is preliminary data.</text>
</comment>
<sequence>MVTAIEDFSALPLRGMVLRSDLLIFAHYYCMGNLYNKL</sequence>
<reference evidence="1 2" key="1">
    <citation type="submission" date="2012-03" db="EMBL/GenBank/DDBJ databases">
        <title>The Genome Sequence of Bartonella alsatica IBS 382.</title>
        <authorList>
            <consortium name="The Broad Institute Genome Sequencing Platform"/>
            <consortium name="The Broad Institute Genome Sequencing Center for Infectious Disease"/>
            <person name="Feldgarden M."/>
            <person name="Kirby J."/>
            <person name="Kosoy M."/>
            <person name="Birtles R."/>
            <person name="Probert W.S."/>
            <person name="Chiaraviglio L."/>
            <person name="Young S.K."/>
            <person name="Zeng Q."/>
            <person name="Gargeya S."/>
            <person name="Fitzgerald M."/>
            <person name="Haas B."/>
            <person name="Abouelleil A."/>
            <person name="Alvarado L."/>
            <person name="Arachchi H.M."/>
            <person name="Berlin A."/>
            <person name="Chapman S.B."/>
            <person name="Gearin G."/>
            <person name="Goldberg J."/>
            <person name="Griggs A."/>
            <person name="Gujja S."/>
            <person name="Hansen M."/>
            <person name="Heiman D."/>
            <person name="Howarth C."/>
            <person name="Larimer J."/>
            <person name="Lui A."/>
            <person name="MacDonald P.J.P."/>
            <person name="McCowen C."/>
            <person name="Montmayeur A."/>
            <person name="Murphy C."/>
            <person name="Neiman D."/>
            <person name="Pearson M."/>
            <person name="Priest M."/>
            <person name="Roberts A."/>
            <person name="Saif S."/>
            <person name="Shea T."/>
            <person name="Sisk P."/>
            <person name="Stolte C."/>
            <person name="Sykes S."/>
            <person name="Wortman J."/>
            <person name="Nusbaum C."/>
            <person name="Birren B."/>
        </authorList>
    </citation>
    <scope>NUCLEOTIDE SEQUENCE [LARGE SCALE GENOMIC DNA]</scope>
    <source>
        <strain evidence="1 2">IBS 382</strain>
    </source>
</reference>
<name>J0PU44_9HYPH</name>
<dbReference type="EMBL" id="AIME01000002">
    <property type="protein sequence ID" value="EJF76061.1"/>
    <property type="molecule type" value="Genomic_DNA"/>
</dbReference>
<dbReference type="STRING" id="1094551.MEC_00170"/>
<evidence type="ECO:0000313" key="2">
    <source>
        <dbReference type="Proteomes" id="UP000008761"/>
    </source>
</evidence>
<gene>
    <name evidence="1" type="ORF">MEC_00170</name>
</gene>
<accession>J0PU44</accession>
<dbReference type="Proteomes" id="UP000008761">
    <property type="component" value="Unassembled WGS sequence"/>
</dbReference>
<dbReference type="PATRIC" id="fig|1094551.3.peg.214"/>